<keyword evidence="2" id="KW-1185">Reference proteome</keyword>
<name>A0A085LQB6_9BILA</name>
<reference evidence="1 2" key="1">
    <citation type="journal article" date="2014" name="Nat. Genet.">
        <title>Genome and transcriptome of the porcine whipworm Trichuris suis.</title>
        <authorList>
            <person name="Jex A.R."/>
            <person name="Nejsum P."/>
            <person name="Schwarz E.M."/>
            <person name="Hu L."/>
            <person name="Young N.D."/>
            <person name="Hall R.S."/>
            <person name="Korhonen P.K."/>
            <person name="Liao S."/>
            <person name="Thamsborg S."/>
            <person name="Xia J."/>
            <person name="Xu P."/>
            <person name="Wang S."/>
            <person name="Scheerlinck J.P."/>
            <person name="Hofmann A."/>
            <person name="Sternberg P.W."/>
            <person name="Wang J."/>
            <person name="Gasser R.B."/>
        </authorList>
    </citation>
    <scope>NUCLEOTIDE SEQUENCE [LARGE SCALE GENOMIC DNA]</scope>
    <source>
        <strain evidence="1">DCEP-RM93M</strain>
    </source>
</reference>
<protein>
    <submittedName>
        <fullName evidence="1">Uncharacterized protein</fullName>
    </submittedName>
</protein>
<dbReference type="AlphaFoldDB" id="A0A085LQB6"/>
<gene>
    <name evidence="1" type="ORF">M513_11971</name>
</gene>
<evidence type="ECO:0000313" key="1">
    <source>
        <dbReference type="EMBL" id="KFD47162.1"/>
    </source>
</evidence>
<accession>A0A085LQB6</accession>
<sequence>MGCKCNQFVKCLLLHVELLTVKKEETNSVRAAQTRFFYFYLQESGCTASEKEQRSSRHSLLSYTFTFIKYKRIVYGLLRDICFTLIYRKWLHREESVQVVKERFFVSFLDYRKDVIHVTFEKFDAASEVVAREGSLFKYDNCISFVRSCDDDVLVLLDIFEYLHFHEGEVLLWRVFGSGEYGGYRSSYLVGLVGFHVDQALFDSSYQVCEAYLLRCWYEV</sequence>
<dbReference type="EMBL" id="KL363338">
    <property type="protein sequence ID" value="KFD47162.1"/>
    <property type="molecule type" value="Genomic_DNA"/>
</dbReference>
<evidence type="ECO:0000313" key="2">
    <source>
        <dbReference type="Proteomes" id="UP000030764"/>
    </source>
</evidence>
<organism evidence="1 2">
    <name type="scientific">Trichuris suis</name>
    <name type="common">pig whipworm</name>
    <dbReference type="NCBI Taxonomy" id="68888"/>
    <lineage>
        <taxon>Eukaryota</taxon>
        <taxon>Metazoa</taxon>
        <taxon>Ecdysozoa</taxon>
        <taxon>Nematoda</taxon>
        <taxon>Enoplea</taxon>
        <taxon>Dorylaimia</taxon>
        <taxon>Trichinellida</taxon>
        <taxon>Trichuridae</taxon>
        <taxon>Trichuris</taxon>
    </lineage>
</organism>
<dbReference type="Proteomes" id="UP000030764">
    <property type="component" value="Unassembled WGS sequence"/>
</dbReference>
<proteinExistence type="predicted"/>